<dbReference type="PRINTS" id="PR00837">
    <property type="entry name" value="V5TPXLIKE"/>
</dbReference>
<dbReference type="SUPFAM" id="SSF55797">
    <property type="entry name" value="PR-1-like"/>
    <property type="match status" value="1"/>
</dbReference>
<dbReference type="PANTHER" id="PTHR10334">
    <property type="entry name" value="CYSTEINE-RICH SECRETORY PROTEIN-RELATED"/>
    <property type="match status" value="1"/>
</dbReference>
<dbReference type="InterPro" id="IPR014044">
    <property type="entry name" value="CAP_dom"/>
</dbReference>
<keyword evidence="5" id="KW-1185">Reference proteome</keyword>
<comment type="caution">
    <text evidence="4">The sequence shown here is derived from an EMBL/GenBank/DDBJ whole genome shotgun (WGS) entry which is preliminary data.</text>
</comment>
<accession>A0A0G2G096</accession>
<dbReference type="InterPro" id="IPR001283">
    <property type="entry name" value="CRISP-related"/>
</dbReference>
<evidence type="ECO:0000256" key="1">
    <source>
        <dbReference type="SAM" id="MobiDB-lite"/>
    </source>
</evidence>
<feature type="domain" description="SCP" evidence="3">
    <location>
        <begin position="37"/>
        <end position="167"/>
    </location>
</feature>
<protein>
    <submittedName>
        <fullName evidence="4">Putative extracellular scp domain protein</fullName>
    </submittedName>
</protein>
<name>A0A0G2G096_PHACM</name>
<proteinExistence type="predicted"/>
<dbReference type="SMART" id="SM00198">
    <property type="entry name" value="SCP"/>
    <property type="match status" value="1"/>
</dbReference>
<dbReference type="Proteomes" id="UP000053317">
    <property type="component" value="Unassembled WGS sequence"/>
</dbReference>
<reference evidence="4 5" key="1">
    <citation type="submission" date="2015-05" db="EMBL/GenBank/DDBJ databases">
        <title>Distinctive expansion of gene families associated with plant cell wall degradation and secondary metabolism in the genomes of grapevine trunk pathogens.</title>
        <authorList>
            <person name="Lawrence D.P."/>
            <person name="Travadon R."/>
            <person name="Rolshausen P.E."/>
            <person name="Baumgartner K."/>
        </authorList>
    </citation>
    <scope>NUCLEOTIDE SEQUENCE [LARGE SCALE GENOMIC DNA]</scope>
    <source>
        <strain evidence="4">UCRPC4</strain>
    </source>
</reference>
<dbReference type="OrthoDB" id="337038at2759"/>
<dbReference type="AlphaFoldDB" id="A0A0G2G096"/>
<feature type="signal peptide" evidence="2">
    <location>
        <begin position="1"/>
        <end position="27"/>
    </location>
</feature>
<reference evidence="4 5" key="2">
    <citation type="submission" date="2015-05" db="EMBL/GenBank/DDBJ databases">
        <authorList>
            <person name="Morales-Cruz A."/>
            <person name="Amrine K.C."/>
            <person name="Cantu D."/>
        </authorList>
    </citation>
    <scope>NUCLEOTIDE SEQUENCE [LARGE SCALE GENOMIC DNA]</scope>
    <source>
        <strain evidence="4">UCRPC4</strain>
    </source>
</reference>
<evidence type="ECO:0000313" key="4">
    <source>
        <dbReference type="EMBL" id="KKY17368.1"/>
    </source>
</evidence>
<evidence type="ECO:0000256" key="2">
    <source>
        <dbReference type="SAM" id="SignalP"/>
    </source>
</evidence>
<dbReference type="InterPro" id="IPR035940">
    <property type="entry name" value="CAP_sf"/>
</dbReference>
<evidence type="ECO:0000259" key="3">
    <source>
        <dbReference type="SMART" id="SM00198"/>
    </source>
</evidence>
<sequence length="373" mass="38479">MFAQPLRSQRLATAILFGGLFSGTAIAQDSTYQDAATFESDSLTETNNYRVLHQSVAATWNDSMASAAATYASGCVFEHPSLYEQGSNLAAGFDNPTDVVTAWYDEVNDPGYDFSNPGPQDGTLHFTQLVWNASTQIGCGAYYCGGTNSVPGWYMVCYYYPEGNVVLYGDEGYYFERNVFPATTSTSTTTTASSTTSASVSTTTSGSSTITSTTSGSTTAVVPSSNPIANATVSTIYSNSSIVGVTTILGATSQTVIHPTAATTISLDGLVIAVDPVNTAYTILDGVVTGAAAESALASALGQVNVAIPTASSGFIDPAITATSTEGGIIAGDATTTVAAPWCTQSVQYVMLGEGIMTLLVPASNISARAFHA</sequence>
<keyword evidence="2" id="KW-0732">Signal</keyword>
<feature type="chain" id="PRO_5002544489" evidence="2">
    <location>
        <begin position="28"/>
        <end position="373"/>
    </location>
</feature>
<organism evidence="4 5">
    <name type="scientific">Phaeomoniella chlamydospora</name>
    <name type="common">Phaeoacremonium chlamydosporum</name>
    <dbReference type="NCBI Taxonomy" id="158046"/>
    <lineage>
        <taxon>Eukaryota</taxon>
        <taxon>Fungi</taxon>
        <taxon>Dikarya</taxon>
        <taxon>Ascomycota</taxon>
        <taxon>Pezizomycotina</taxon>
        <taxon>Eurotiomycetes</taxon>
        <taxon>Chaetothyriomycetidae</taxon>
        <taxon>Phaeomoniellales</taxon>
        <taxon>Phaeomoniellaceae</taxon>
        <taxon>Phaeomoniella</taxon>
    </lineage>
</organism>
<dbReference type="EMBL" id="LCWF01000147">
    <property type="protein sequence ID" value="KKY17368.1"/>
    <property type="molecule type" value="Genomic_DNA"/>
</dbReference>
<feature type="region of interest" description="Disordered" evidence="1">
    <location>
        <begin position="184"/>
        <end position="216"/>
    </location>
</feature>
<evidence type="ECO:0000313" key="5">
    <source>
        <dbReference type="Proteomes" id="UP000053317"/>
    </source>
</evidence>
<gene>
    <name evidence="4" type="ORF">UCRPC4_g05612</name>
</gene>
<dbReference type="Gene3D" id="3.40.33.10">
    <property type="entry name" value="CAP"/>
    <property type="match status" value="1"/>
</dbReference>
<dbReference type="Pfam" id="PF00188">
    <property type="entry name" value="CAP"/>
    <property type="match status" value="1"/>
</dbReference>